<dbReference type="InterPro" id="IPR050303">
    <property type="entry name" value="GatZ_KbaZ_carbometab"/>
</dbReference>
<feature type="domain" description="SIS" evidence="2">
    <location>
        <begin position="38"/>
        <end position="189"/>
    </location>
</feature>
<dbReference type="Proteomes" id="UP000186465">
    <property type="component" value="Unassembled WGS sequence"/>
</dbReference>
<dbReference type="AlphaFoldDB" id="A0A1Q5PMC9"/>
<dbReference type="CDD" id="cd05008">
    <property type="entry name" value="SIS_GlmS_GlmD_1"/>
    <property type="match status" value="1"/>
</dbReference>
<dbReference type="InterPro" id="IPR001347">
    <property type="entry name" value="SIS_dom"/>
</dbReference>
<organism evidence="3 4">
    <name type="scientific">Boudabousia marimammalium</name>
    <dbReference type="NCBI Taxonomy" id="156892"/>
    <lineage>
        <taxon>Bacteria</taxon>
        <taxon>Bacillati</taxon>
        <taxon>Actinomycetota</taxon>
        <taxon>Actinomycetes</taxon>
        <taxon>Actinomycetales</taxon>
        <taxon>Actinomycetaceae</taxon>
        <taxon>Boudabousia</taxon>
    </lineage>
</organism>
<gene>
    <name evidence="3" type="ORF">BM477_05660</name>
</gene>
<dbReference type="PANTHER" id="PTHR32502">
    <property type="entry name" value="N-ACETYLGALACTOSAMINE PERMEASE II COMPONENT-RELATED"/>
    <property type="match status" value="1"/>
</dbReference>
<dbReference type="RefSeq" id="WP_075361711.1">
    <property type="nucleotide sequence ID" value="NZ_MPDM01000005.1"/>
</dbReference>
<protein>
    <recommendedName>
        <fullName evidence="2">SIS domain-containing protein</fullName>
    </recommendedName>
</protein>
<dbReference type="GO" id="GO:0009401">
    <property type="term" value="P:phosphoenolpyruvate-dependent sugar phosphotransferase system"/>
    <property type="evidence" value="ECO:0007669"/>
    <property type="project" value="TreeGrafter"/>
</dbReference>
<dbReference type="GO" id="GO:0005886">
    <property type="term" value="C:plasma membrane"/>
    <property type="evidence" value="ECO:0007669"/>
    <property type="project" value="TreeGrafter"/>
</dbReference>
<reference evidence="4" key="1">
    <citation type="submission" date="2016-11" db="EMBL/GenBank/DDBJ databases">
        <title>Actinomyces gypaetusis sp. nov. isolated from Gypaetus barbatus in Qinghai Tibet Plateau China.</title>
        <authorList>
            <person name="Meng X."/>
        </authorList>
    </citation>
    <scope>NUCLEOTIDE SEQUENCE [LARGE SCALE GENOMIC DNA]</scope>
    <source>
        <strain evidence="4">DSM 15383</strain>
    </source>
</reference>
<dbReference type="GO" id="GO:1901135">
    <property type="term" value="P:carbohydrate derivative metabolic process"/>
    <property type="evidence" value="ECO:0007669"/>
    <property type="project" value="InterPro"/>
</dbReference>
<dbReference type="SUPFAM" id="SSF53697">
    <property type="entry name" value="SIS domain"/>
    <property type="match status" value="1"/>
</dbReference>
<evidence type="ECO:0000313" key="4">
    <source>
        <dbReference type="Proteomes" id="UP000186465"/>
    </source>
</evidence>
<sequence length="371" mass="40292">MPNYNESVTYTEILQQTNKWRALQGILSAGMPRFREFLEPLLSNPKLRIVLTGAGTSAFVGEIAAPALQGSTKRRVEQVPTTTIVSNPREVFAEDVPVLLVSFARSGNSPESVAATHLADQVAQDVHHLIITCAEDGQLAVDHRDRSESLVVIMPEGSNDKGFAMTSSFSCMLLSVLVLLGGYDVDLLPRLADTADEMVERRHDQIEALAQKLPERVVYLGSGPLHGLAHEASLKFLELTAGDHLAFFESSLGFRHGPKAVIDDQTQVFVFVSSDAYTRQYDLDIIKELRGNIGVDAVLALSATDVELENAWVLDDLQDVPDAFVAVVHVMVAQLMGVFTSAALGKTIDNPFPAGDVNRVVKGVIIHGLPQ</sequence>
<dbReference type="InterPro" id="IPR035466">
    <property type="entry name" value="GlmS/AgaS_SIS"/>
</dbReference>
<keyword evidence="4" id="KW-1185">Reference proteome</keyword>
<evidence type="ECO:0000313" key="3">
    <source>
        <dbReference type="EMBL" id="OKL48682.1"/>
    </source>
</evidence>
<dbReference type="Gene3D" id="3.40.50.10490">
    <property type="entry name" value="Glucose-6-phosphate isomerase like protein, domain 1"/>
    <property type="match status" value="2"/>
</dbReference>
<name>A0A1Q5PMC9_9ACTO</name>
<feature type="domain" description="SIS" evidence="2">
    <location>
        <begin position="205"/>
        <end position="351"/>
    </location>
</feature>
<dbReference type="PROSITE" id="PS51464">
    <property type="entry name" value="SIS"/>
    <property type="match status" value="2"/>
</dbReference>
<proteinExistence type="predicted"/>
<dbReference type="Pfam" id="PF01380">
    <property type="entry name" value="SIS"/>
    <property type="match status" value="1"/>
</dbReference>
<dbReference type="STRING" id="156892.BM477_05660"/>
<dbReference type="OrthoDB" id="9779207at2"/>
<dbReference type="InterPro" id="IPR046348">
    <property type="entry name" value="SIS_dom_sf"/>
</dbReference>
<dbReference type="EMBL" id="MPDM01000005">
    <property type="protein sequence ID" value="OKL48682.1"/>
    <property type="molecule type" value="Genomic_DNA"/>
</dbReference>
<keyword evidence="1" id="KW-0677">Repeat</keyword>
<comment type="caution">
    <text evidence="3">The sequence shown here is derived from an EMBL/GenBank/DDBJ whole genome shotgun (WGS) entry which is preliminary data.</text>
</comment>
<dbReference type="PANTHER" id="PTHR32502:SF3">
    <property type="entry name" value="D-GALACTOSAMINE-6-PHOSPHATE DEAMINASE AGAS-RELATED"/>
    <property type="match status" value="1"/>
</dbReference>
<accession>A0A1Q5PMC9</accession>
<evidence type="ECO:0000259" key="2">
    <source>
        <dbReference type="PROSITE" id="PS51464"/>
    </source>
</evidence>
<dbReference type="GO" id="GO:0097367">
    <property type="term" value="F:carbohydrate derivative binding"/>
    <property type="evidence" value="ECO:0007669"/>
    <property type="project" value="InterPro"/>
</dbReference>
<evidence type="ECO:0000256" key="1">
    <source>
        <dbReference type="ARBA" id="ARBA00022737"/>
    </source>
</evidence>